<dbReference type="GO" id="GO:0004497">
    <property type="term" value="F:monooxygenase activity"/>
    <property type="evidence" value="ECO:0007669"/>
    <property type="project" value="UniProtKB-KW"/>
</dbReference>
<dbReference type="PRINTS" id="PR00420">
    <property type="entry name" value="RNGMNOXGNASE"/>
</dbReference>
<evidence type="ECO:0000256" key="2">
    <source>
        <dbReference type="ARBA" id="ARBA00023033"/>
    </source>
</evidence>
<evidence type="ECO:0000259" key="3">
    <source>
        <dbReference type="Pfam" id="PF01494"/>
    </source>
</evidence>
<proteinExistence type="predicted"/>
<sequence length="379" mass="42073">MIEKKKIAIIGGGIAGLTFARCLGSDEYDINIFERKEDFGEIGAAISVFPNALCVMDELGLLADILKNSGEFKTVYLKTDSGDILSKSEPKTDYPVICIHRADLHAILLKNLDAKLHNNRPLKELSQLENGQIKLTFDNGESGVFDAVIGADGIHSQVRKHVFNDGEPIFRGYNVWRGVVKTDFDIGYGSETFGKGQRVGIVPIKDGVYGWWATCNEDFMQDDSPEGAKAKLNRLFSSWHAPIPDLIRKTDNILKNGIMDRKLRNGWTKGPVTMIGDAAHPTTPNLGQGGCMAIEGAYILAKSLQKYGLTKMAFDRYEELHYPRAKSIVKESLKLGKMGQLTNPLLIGLRNFAFKAMPSSVAMKMIDKYFSYRVTKLDI</sequence>
<feature type="domain" description="FAD-binding" evidence="3">
    <location>
        <begin position="6"/>
        <end position="330"/>
    </location>
</feature>
<dbReference type="Gene3D" id="3.50.50.60">
    <property type="entry name" value="FAD/NAD(P)-binding domain"/>
    <property type="match status" value="1"/>
</dbReference>
<reference evidence="4 5" key="1">
    <citation type="submission" date="2021-05" db="EMBL/GenBank/DDBJ databases">
        <authorList>
            <person name="Zhang Z.D."/>
            <person name="Osman G."/>
        </authorList>
    </citation>
    <scope>NUCLEOTIDE SEQUENCE [LARGE SCALE GENOMIC DNA]</scope>
    <source>
        <strain evidence="4 5">KCTC 32217</strain>
    </source>
</reference>
<organism evidence="4 5">
    <name type="scientific">Litoribacter ruber</name>
    <dbReference type="NCBI Taxonomy" id="702568"/>
    <lineage>
        <taxon>Bacteria</taxon>
        <taxon>Pseudomonadati</taxon>
        <taxon>Bacteroidota</taxon>
        <taxon>Cytophagia</taxon>
        <taxon>Cytophagales</taxon>
        <taxon>Cyclobacteriaceae</taxon>
        <taxon>Litoribacter</taxon>
    </lineage>
</organism>
<dbReference type="RefSeq" id="WP_213943801.1">
    <property type="nucleotide sequence ID" value="NZ_JAHCMY010000001.1"/>
</dbReference>
<dbReference type="PANTHER" id="PTHR13789">
    <property type="entry name" value="MONOOXYGENASE"/>
    <property type="match status" value="1"/>
</dbReference>
<accession>A0AAP2CG70</accession>
<name>A0AAP2CG70_9BACT</name>
<dbReference type="InterPro" id="IPR002938">
    <property type="entry name" value="FAD-bd"/>
</dbReference>
<dbReference type="InterPro" id="IPR036188">
    <property type="entry name" value="FAD/NAD-bd_sf"/>
</dbReference>
<dbReference type="Pfam" id="PF01494">
    <property type="entry name" value="FAD_binding_3"/>
    <property type="match status" value="1"/>
</dbReference>
<dbReference type="Proteomes" id="UP001319104">
    <property type="component" value="Unassembled WGS sequence"/>
</dbReference>
<dbReference type="EMBL" id="JAHCMY010000001">
    <property type="protein sequence ID" value="MBS9522929.1"/>
    <property type="molecule type" value="Genomic_DNA"/>
</dbReference>
<dbReference type="SUPFAM" id="SSF51905">
    <property type="entry name" value="FAD/NAD(P)-binding domain"/>
    <property type="match status" value="1"/>
</dbReference>
<dbReference type="GO" id="GO:0071949">
    <property type="term" value="F:FAD binding"/>
    <property type="evidence" value="ECO:0007669"/>
    <property type="project" value="InterPro"/>
</dbReference>
<evidence type="ECO:0000313" key="4">
    <source>
        <dbReference type="EMBL" id="MBS9522929.1"/>
    </source>
</evidence>
<dbReference type="InterPro" id="IPR050493">
    <property type="entry name" value="FAD-dep_Monooxygenase_BioMet"/>
</dbReference>
<keyword evidence="5" id="KW-1185">Reference proteome</keyword>
<keyword evidence="2 4" id="KW-0503">Monooxygenase</keyword>
<gene>
    <name evidence="4" type="ORF">KI659_02765</name>
</gene>
<dbReference type="AlphaFoldDB" id="A0AAP2CG70"/>
<evidence type="ECO:0000256" key="1">
    <source>
        <dbReference type="ARBA" id="ARBA00023002"/>
    </source>
</evidence>
<protein>
    <submittedName>
        <fullName evidence="4">FAD-dependent monooxygenase</fullName>
    </submittedName>
</protein>
<evidence type="ECO:0000313" key="5">
    <source>
        <dbReference type="Proteomes" id="UP001319104"/>
    </source>
</evidence>
<dbReference type="PANTHER" id="PTHR13789:SF309">
    <property type="entry name" value="PUTATIVE (AFU_ORTHOLOGUE AFUA_6G14510)-RELATED"/>
    <property type="match status" value="1"/>
</dbReference>
<keyword evidence="1" id="KW-0560">Oxidoreductase</keyword>
<comment type="caution">
    <text evidence="4">The sequence shown here is derived from an EMBL/GenBank/DDBJ whole genome shotgun (WGS) entry which is preliminary data.</text>
</comment>